<dbReference type="SUPFAM" id="SSF142433">
    <property type="entry name" value="CinA-like"/>
    <property type="match status" value="1"/>
</dbReference>
<dbReference type="EMBL" id="JXMU01000011">
    <property type="protein sequence ID" value="KPB01323.1"/>
    <property type="molecule type" value="Genomic_DNA"/>
</dbReference>
<dbReference type="Gene3D" id="3.90.950.20">
    <property type="entry name" value="CinA-like"/>
    <property type="match status" value="1"/>
</dbReference>
<dbReference type="AlphaFoldDB" id="A0A0M9GMM4"/>
<name>A0A0M9GMM4_9HYPH</name>
<comment type="caution">
    <text evidence="2">The sequence shown here is derived from an EMBL/GenBank/DDBJ whole genome shotgun (WGS) entry which is preliminary data.</text>
</comment>
<reference evidence="2 3" key="1">
    <citation type="submission" date="2015-01" db="EMBL/GenBank/DDBJ databases">
        <title>Ahrensia donghaiensis sp. nov., a novel dimethylsulphoniopropionate-cleavage bacterium isolated from seawater and emended descriptions of the genus Ahrensia and Ahrensia kielensis.</title>
        <authorList>
            <person name="Liu J."/>
        </authorList>
    </citation>
    <scope>NUCLEOTIDE SEQUENCE [LARGE SCALE GENOMIC DNA]</scope>
    <source>
        <strain evidence="2 3">LZD062</strain>
    </source>
</reference>
<dbReference type="STRING" id="1514904.SU32_08685"/>
<dbReference type="RefSeq" id="WP_053998964.1">
    <property type="nucleotide sequence ID" value="NZ_JXMU01000011.1"/>
</dbReference>
<evidence type="ECO:0000313" key="2">
    <source>
        <dbReference type="EMBL" id="KPB01323.1"/>
    </source>
</evidence>
<dbReference type="NCBIfam" id="TIGR00199">
    <property type="entry name" value="PncC_domain"/>
    <property type="match status" value="1"/>
</dbReference>
<feature type="domain" description="CinA C-terminal" evidence="1">
    <location>
        <begin position="14"/>
        <end position="170"/>
    </location>
</feature>
<evidence type="ECO:0000313" key="3">
    <source>
        <dbReference type="Proteomes" id="UP000038011"/>
    </source>
</evidence>
<dbReference type="Pfam" id="PF02464">
    <property type="entry name" value="CinA"/>
    <property type="match status" value="1"/>
</dbReference>
<dbReference type="InterPro" id="IPR008136">
    <property type="entry name" value="CinA_C"/>
</dbReference>
<accession>A0A0M9GMM4</accession>
<proteinExistence type="predicted"/>
<organism evidence="2 3">
    <name type="scientific">Ahrensia marina</name>
    <dbReference type="NCBI Taxonomy" id="1514904"/>
    <lineage>
        <taxon>Bacteria</taxon>
        <taxon>Pseudomonadati</taxon>
        <taxon>Pseudomonadota</taxon>
        <taxon>Alphaproteobacteria</taxon>
        <taxon>Hyphomicrobiales</taxon>
        <taxon>Ahrensiaceae</taxon>
        <taxon>Ahrensia</taxon>
    </lineage>
</organism>
<gene>
    <name evidence="2" type="ORF">SU32_08685</name>
</gene>
<dbReference type="OrthoDB" id="9801454at2"/>
<sequence length="183" mass="19399">MNDDAPIHDNPLSALALEVVENFSARGFTVATAESCTGGLIAGMITDIPGSSKVLDRGYVTYSNDAKIEMLSVPEEFFDEDGPGAVSEEVAEAMAKNALQKSSTDIAISVTGIAGPGGATEDKPVGLVWFGCACDWAPTFTISRYFDDNGRDAIRAETVMTALMILIETLKEAPDKEPDQDEA</sequence>
<dbReference type="PATRIC" id="fig|1514904.3.peg.556"/>
<evidence type="ECO:0000259" key="1">
    <source>
        <dbReference type="Pfam" id="PF02464"/>
    </source>
</evidence>
<dbReference type="Proteomes" id="UP000038011">
    <property type="component" value="Unassembled WGS sequence"/>
</dbReference>
<dbReference type="InterPro" id="IPR036653">
    <property type="entry name" value="CinA-like_C"/>
</dbReference>
<protein>
    <submittedName>
        <fullName evidence="2">Damage-inducible protein CinA</fullName>
    </submittedName>
</protein>
<keyword evidence="3" id="KW-1185">Reference proteome</keyword>